<comment type="caution">
    <text evidence="1">The sequence shown here is derived from an EMBL/GenBank/DDBJ whole genome shotgun (WGS) entry which is preliminary data.</text>
</comment>
<dbReference type="OrthoDB" id="325193at2157"/>
<keyword evidence="2" id="KW-1185">Reference proteome</keyword>
<reference evidence="1" key="1">
    <citation type="submission" date="2021-03" db="EMBL/GenBank/DDBJ databases">
        <title>Genomic Encyclopedia of Type Strains, Phase IV (KMG-IV): sequencing the most valuable type-strain genomes for metagenomic binning, comparative biology and taxonomic classification.</title>
        <authorList>
            <person name="Goeker M."/>
        </authorList>
    </citation>
    <scope>NUCLEOTIDE SEQUENCE</scope>
    <source>
        <strain evidence="1">DSM 26232</strain>
    </source>
</reference>
<dbReference type="InterPro" id="IPR016024">
    <property type="entry name" value="ARM-type_fold"/>
</dbReference>
<accession>A0A8T4GZ28</accession>
<name>A0A8T4GZ28_9EURY</name>
<dbReference type="AlphaFoldDB" id="A0A8T4GZ28"/>
<evidence type="ECO:0000313" key="2">
    <source>
        <dbReference type="Proteomes" id="UP000823736"/>
    </source>
</evidence>
<dbReference type="Proteomes" id="UP000823736">
    <property type="component" value="Unassembled WGS sequence"/>
</dbReference>
<evidence type="ECO:0008006" key="3">
    <source>
        <dbReference type="Google" id="ProtNLM"/>
    </source>
</evidence>
<sequence length="56" mass="6505">MDIVEDLVTSTFTELPEDDHPIVRENACWALDYLAARETEPTLRKRVDEDDLAETR</sequence>
<dbReference type="SUPFAM" id="SSF48371">
    <property type="entry name" value="ARM repeat"/>
    <property type="match status" value="1"/>
</dbReference>
<organism evidence="1 2">
    <name type="scientific">Halolamina salifodinae</name>
    <dbReference type="NCBI Taxonomy" id="1202767"/>
    <lineage>
        <taxon>Archaea</taxon>
        <taxon>Methanobacteriati</taxon>
        <taxon>Methanobacteriota</taxon>
        <taxon>Stenosarchaea group</taxon>
        <taxon>Halobacteria</taxon>
        <taxon>Halobacteriales</taxon>
        <taxon>Haloferacaceae</taxon>
    </lineage>
</organism>
<proteinExistence type="predicted"/>
<protein>
    <recommendedName>
        <fullName evidence="3">HEAT repeat domain-containing protein</fullName>
    </recommendedName>
</protein>
<dbReference type="RefSeq" id="WP_209491091.1">
    <property type="nucleotide sequence ID" value="NZ_JAGGLC010000002.1"/>
</dbReference>
<dbReference type="EMBL" id="JAGGLC010000002">
    <property type="protein sequence ID" value="MBP1986814.1"/>
    <property type="molecule type" value="Genomic_DNA"/>
</dbReference>
<gene>
    <name evidence="1" type="ORF">J2753_001308</name>
</gene>
<evidence type="ECO:0000313" key="1">
    <source>
        <dbReference type="EMBL" id="MBP1986814.1"/>
    </source>
</evidence>